<protein>
    <submittedName>
        <fullName evidence="1">Uncharacterized protein</fullName>
    </submittedName>
</protein>
<organism evidence="1 2">
    <name type="scientific">Batillaria attramentaria</name>
    <dbReference type="NCBI Taxonomy" id="370345"/>
    <lineage>
        <taxon>Eukaryota</taxon>
        <taxon>Metazoa</taxon>
        <taxon>Spiralia</taxon>
        <taxon>Lophotrochozoa</taxon>
        <taxon>Mollusca</taxon>
        <taxon>Gastropoda</taxon>
        <taxon>Caenogastropoda</taxon>
        <taxon>Sorbeoconcha</taxon>
        <taxon>Cerithioidea</taxon>
        <taxon>Batillariidae</taxon>
        <taxon>Batillaria</taxon>
    </lineage>
</organism>
<evidence type="ECO:0000313" key="1">
    <source>
        <dbReference type="EMBL" id="KAK7475772.1"/>
    </source>
</evidence>
<dbReference type="Proteomes" id="UP001519460">
    <property type="component" value="Unassembled WGS sequence"/>
</dbReference>
<name>A0ABD0JMQ4_9CAEN</name>
<accession>A0ABD0JMQ4</accession>
<comment type="caution">
    <text evidence="1">The sequence shown here is derived from an EMBL/GenBank/DDBJ whole genome shotgun (WGS) entry which is preliminary data.</text>
</comment>
<keyword evidence="2" id="KW-1185">Reference proteome</keyword>
<feature type="non-terminal residue" evidence="1">
    <location>
        <position position="1"/>
    </location>
</feature>
<sequence length="141" mass="15744">GNSKTDGSDIISCFPRGLDENFNAASSPVYISHVTSGTTDPTRQRQGFYVESSMASEERQNGVPDGPLVGLSEFLPNLASRGTTPSDRLVAGKDVRTKHESSLHWRFHDCRCLQCACRYSETGSDCRKQECWSWTRKRKLP</sequence>
<dbReference type="EMBL" id="JACVVK020000394">
    <property type="protein sequence ID" value="KAK7475772.1"/>
    <property type="molecule type" value="Genomic_DNA"/>
</dbReference>
<feature type="non-terminal residue" evidence="1">
    <location>
        <position position="141"/>
    </location>
</feature>
<gene>
    <name evidence="1" type="ORF">BaRGS_00032993</name>
</gene>
<dbReference type="AlphaFoldDB" id="A0ABD0JMQ4"/>
<proteinExistence type="predicted"/>
<reference evidence="1 2" key="1">
    <citation type="journal article" date="2023" name="Sci. Data">
        <title>Genome assembly of the Korean intertidal mud-creeper Batillaria attramentaria.</title>
        <authorList>
            <person name="Patra A.K."/>
            <person name="Ho P.T."/>
            <person name="Jun S."/>
            <person name="Lee S.J."/>
            <person name="Kim Y."/>
            <person name="Won Y.J."/>
        </authorList>
    </citation>
    <scope>NUCLEOTIDE SEQUENCE [LARGE SCALE GENOMIC DNA]</scope>
    <source>
        <strain evidence="1">Wonlab-2016</strain>
    </source>
</reference>
<evidence type="ECO:0000313" key="2">
    <source>
        <dbReference type="Proteomes" id="UP001519460"/>
    </source>
</evidence>